<name>A0A016U9Y4_9BILA</name>
<dbReference type="EMBL" id="JARK01001386">
    <property type="protein sequence ID" value="EYC11662.1"/>
    <property type="molecule type" value="Genomic_DNA"/>
</dbReference>
<sequence length="66" mass="7479">MLIRYPLSGIRYPVIFGLSVNRTVIRVTKNPVSAHSCCERRLRSDESKRGVRTCELQIAPYALPCS</sequence>
<proteinExistence type="predicted"/>
<evidence type="ECO:0000313" key="2">
    <source>
        <dbReference type="Proteomes" id="UP000024635"/>
    </source>
</evidence>
<comment type="caution">
    <text evidence="1">The sequence shown here is derived from an EMBL/GenBank/DDBJ whole genome shotgun (WGS) entry which is preliminary data.</text>
</comment>
<reference evidence="2" key="1">
    <citation type="journal article" date="2015" name="Nat. Genet.">
        <title>The genome and transcriptome of the zoonotic hookworm Ancylostoma ceylanicum identify infection-specific gene families.</title>
        <authorList>
            <person name="Schwarz E.M."/>
            <person name="Hu Y."/>
            <person name="Antoshechkin I."/>
            <person name="Miller M.M."/>
            <person name="Sternberg P.W."/>
            <person name="Aroian R.V."/>
        </authorList>
    </citation>
    <scope>NUCLEOTIDE SEQUENCE</scope>
    <source>
        <strain evidence="2">HY135</strain>
    </source>
</reference>
<accession>A0A016U9Y4</accession>
<dbReference type="Proteomes" id="UP000024635">
    <property type="component" value="Unassembled WGS sequence"/>
</dbReference>
<dbReference type="AlphaFoldDB" id="A0A016U9Y4"/>
<protein>
    <submittedName>
        <fullName evidence="1">Uncharacterized protein</fullName>
    </submittedName>
</protein>
<evidence type="ECO:0000313" key="1">
    <source>
        <dbReference type="EMBL" id="EYC11662.1"/>
    </source>
</evidence>
<gene>
    <name evidence="1" type="primary">Acey_s0050.g2033</name>
    <name evidence="1" type="ORF">Y032_0050g2033</name>
</gene>
<keyword evidence="2" id="KW-1185">Reference proteome</keyword>
<organism evidence="1 2">
    <name type="scientific">Ancylostoma ceylanicum</name>
    <dbReference type="NCBI Taxonomy" id="53326"/>
    <lineage>
        <taxon>Eukaryota</taxon>
        <taxon>Metazoa</taxon>
        <taxon>Ecdysozoa</taxon>
        <taxon>Nematoda</taxon>
        <taxon>Chromadorea</taxon>
        <taxon>Rhabditida</taxon>
        <taxon>Rhabditina</taxon>
        <taxon>Rhabditomorpha</taxon>
        <taxon>Strongyloidea</taxon>
        <taxon>Ancylostomatidae</taxon>
        <taxon>Ancylostomatinae</taxon>
        <taxon>Ancylostoma</taxon>
    </lineage>
</organism>